<evidence type="ECO:0000313" key="3">
    <source>
        <dbReference type="Proteomes" id="UP000004995"/>
    </source>
</evidence>
<dbReference type="InParanoid" id="K3ZXV2"/>
<dbReference type="HOGENOM" id="CLU_1799811_0_0_1"/>
<dbReference type="OMA" id="MECSTRG"/>
<organism evidence="2 3">
    <name type="scientific">Setaria italica</name>
    <name type="common">Foxtail millet</name>
    <name type="synonym">Panicum italicum</name>
    <dbReference type="NCBI Taxonomy" id="4555"/>
    <lineage>
        <taxon>Eukaryota</taxon>
        <taxon>Viridiplantae</taxon>
        <taxon>Streptophyta</taxon>
        <taxon>Embryophyta</taxon>
        <taxon>Tracheophyta</taxon>
        <taxon>Spermatophyta</taxon>
        <taxon>Magnoliopsida</taxon>
        <taxon>Liliopsida</taxon>
        <taxon>Poales</taxon>
        <taxon>Poaceae</taxon>
        <taxon>PACMAD clade</taxon>
        <taxon>Panicoideae</taxon>
        <taxon>Panicodae</taxon>
        <taxon>Paniceae</taxon>
        <taxon>Cenchrinae</taxon>
        <taxon>Setaria</taxon>
    </lineage>
</organism>
<feature type="compositionally biased region" description="Gly residues" evidence="1">
    <location>
        <begin position="124"/>
        <end position="137"/>
    </location>
</feature>
<reference evidence="3" key="1">
    <citation type="journal article" date="2012" name="Nat. Biotechnol.">
        <title>Reference genome sequence of the model plant Setaria.</title>
        <authorList>
            <person name="Bennetzen J.L."/>
            <person name="Schmutz J."/>
            <person name="Wang H."/>
            <person name="Percifield R."/>
            <person name="Hawkins J."/>
            <person name="Pontaroli A.C."/>
            <person name="Estep M."/>
            <person name="Feng L."/>
            <person name="Vaughn J.N."/>
            <person name="Grimwood J."/>
            <person name="Jenkins J."/>
            <person name="Barry K."/>
            <person name="Lindquist E."/>
            <person name="Hellsten U."/>
            <person name="Deshpande S."/>
            <person name="Wang X."/>
            <person name="Wu X."/>
            <person name="Mitros T."/>
            <person name="Triplett J."/>
            <person name="Yang X."/>
            <person name="Ye C.Y."/>
            <person name="Mauro-Herrera M."/>
            <person name="Wang L."/>
            <person name="Li P."/>
            <person name="Sharma M."/>
            <person name="Sharma R."/>
            <person name="Ronald P.C."/>
            <person name="Panaud O."/>
            <person name="Kellogg E.A."/>
            <person name="Brutnell T.P."/>
            <person name="Doust A.N."/>
            <person name="Tuskan G.A."/>
            <person name="Rokhsar D."/>
            <person name="Devos K.M."/>
        </authorList>
    </citation>
    <scope>NUCLEOTIDE SEQUENCE [LARGE SCALE GENOMIC DNA]</scope>
    <source>
        <strain evidence="3">cv. Yugu1</strain>
    </source>
</reference>
<keyword evidence="3" id="KW-1185">Reference proteome</keyword>
<reference evidence="2" key="2">
    <citation type="submission" date="2018-08" db="UniProtKB">
        <authorList>
            <consortium name="EnsemblPlants"/>
        </authorList>
    </citation>
    <scope>IDENTIFICATION</scope>
    <source>
        <strain evidence="2">Yugu1</strain>
    </source>
</reference>
<feature type="compositionally biased region" description="Gly residues" evidence="1">
    <location>
        <begin position="85"/>
        <end position="94"/>
    </location>
</feature>
<dbReference type="Gramene" id="KQL24519">
    <property type="protein sequence ID" value="KQL24519"/>
    <property type="gene ID" value="SETIT_031434mg"/>
</dbReference>
<dbReference type="Proteomes" id="UP000004995">
    <property type="component" value="Unassembled WGS sequence"/>
</dbReference>
<name>K3ZXV2_SETIT</name>
<feature type="compositionally biased region" description="Basic residues" evidence="1">
    <location>
        <begin position="105"/>
        <end position="122"/>
    </location>
</feature>
<dbReference type="EnsemblPlants" id="KQL24519">
    <property type="protein sequence ID" value="KQL24519"/>
    <property type="gene ID" value="SETIT_031434mg"/>
</dbReference>
<evidence type="ECO:0000313" key="2">
    <source>
        <dbReference type="EnsemblPlants" id="KQL24519"/>
    </source>
</evidence>
<accession>K3ZXV2</accession>
<dbReference type="EMBL" id="AGNK02001091">
    <property type="status" value="NOT_ANNOTATED_CDS"/>
    <property type="molecule type" value="Genomic_DNA"/>
</dbReference>
<dbReference type="AlphaFoldDB" id="K3ZXV2"/>
<evidence type="ECO:0000256" key="1">
    <source>
        <dbReference type="SAM" id="MobiDB-lite"/>
    </source>
</evidence>
<sequence length="144" mass="15035">MECSTRGGAGDEPVTALASGAGTPTAASRERWATSAAKAREGQTGSLPAGQHRYPNGGGTPAASSSRSTRRTCRSSQWELRSGAQAGGRMGMEGGRAWVSVGRGRGNRGGRRRRCRRRRRQRPLGGGGGRGWLGGACGRRPSQK</sequence>
<feature type="region of interest" description="Disordered" evidence="1">
    <location>
        <begin position="1"/>
        <end position="144"/>
    </location>
</feature>
<protein>
    <submittedName>
        <fullName evidence="2">Uncharacterized protein</fullName>
    </submittedName>
</protein>
<proteinExistence type="predicted"/>